<evidence type="ECO:0000313" key="3">
    <source>
        <dbReference type="Proteomes" id="UP001054945"/>
    </source>
</evidence>
<feature type="region of interest" description="Disordered" evidence="1">
    <location>
        <begin position="62"/>
        <end position="93"/>
    </location>
</feature>
<protein>
    <submittedName>
        <fullName evidence="2">Uncharacterized protein</fullName>
    </submittedName>
</protein>
<dbReference type="EMBL" id="BPLR01000484">
    <property type="protein sequence ID" value="GIY95129.1"/>
    <property type="molecule type" value="Genomic_DNA"/>
</dbReference>
<name>A0AAV4XM47_CAEEX</name>
<keyword evidence="3" id="KW-1185">Reference proteome</keyword>
<organism evidence="2 3">
    <name type="scientific">Caerostris extrusa</name>
    <name type="common">Bark spider</name>
    <name type="synonym">Caerostris bankana</name>
    <dbReference type="NCBI Taxonomy" id="172846"/>
    <lineage>
        <taxon>Eukaryota</taxon>
        <taxon>Metazoa</taxon>
        <taxon>Ecdysozoa</taxon>
        <taxon>Arthropoda</taxon>
        <taxon>Chelicerata</taxon>
        <taxon>Arachnida</taxon>
        <taxon>Araneae</taxon>
        <taxon>Araneomorphae</taxon>
        <taxon>Entelegynae</taxon>
        <taxon>Araneoidea</taxon>
        <taxon>Araneidae</taxon>
        <taxon>Caerostris</taxon>
    </lineage>
</organism>
<sequence>MAQYLSPKAKVLTRNTGQMANCFTIFWGRLQPKDFDEEQALCVKSAGFMPFARNCPENANYNNDTSFRRSPKKFDISPEGNETRASNYHLETI</sequence>
<dbReference type="Proteomes" id="UP001054945">
    <property type="component" value="Unassembled WGS sequence"/>
</dbReference>
<gene>
    <name evidence="2" type="ORF">CEXT_240411</name>
</gene>
<comment type="caution">
    <text evidence="2">The sequence shown here is derived from an EMBL/GenBank/DDBJ whole genome shotgun (WGS) entry which is preliminary data.</text>
</comment>
<proteinExistence type="predicted"/>
<dbReference type="AlphaFoldDB" id="A0AAV4XM47"/>
<reference evidence="2 3" key="1">
    <citation type="submission" date="2021-06" db="EMBL/GenBank/DDBJ databases">
        <title>Caerostris extrusa draft genome.</title>
        <authorList>
            <person name="Kono N."/>
            <person name="Arakawa K."/>
        </authorList>
    </citation>
    <scope>NUCLEOTIDE SEQUENCE [LARGE SCALE GENOMIC DNA]</scope>
</reference>
<accession>A0AAV4XM47</accession>
<evidence type="ECO:0000313" key="2">
    <source>
        <dbReference type="EMBL" id="GIY95129.1"/>
    </source>
</evidence>
<evidence type="ECO:0000256" key="1">
    <source>
        <dbReference type="SAM" id="MobiDB-lite"/>
    </source>
</evidence>